<organism evidence="2 3">
    <name type="scientific">Perilla frutescens var. hirtella</name>
    <name type="common">Perilla citriodora</name>
    <name type="synonym">Perilla setoyensis</name>
    <dbReference type="NCBI Taxonomy" id="608512"/>
    <lineage>
        <taxon>Eukaryota</taxon>
        <taxon>Viridiplantae</taxon>
        <taxon>Streptophyta</taxon>
        <taxon>Embryophyta</taxon>
        <taxon>Tracheophyta</taxon>
        <taxon>Spermatophyta</taxon>
        <taxon>Magnoliopsida</taxon>
        <taxon>eudicotyledons</taxon>
        <taxon>Gunneridae</taxon>
        <taxon>Pentapetalae</taxon>
        <taxon>asterids</taxon>
        <taxon>lamiids</taxon>
        <taxon>Lamiales</taxon>
        <taxon>Lamiaceae</taxon>
        <taxon>Nepetoideae</taxon>
        <taxon>Elsholtzieae</taxon>
        <taxon>Perilla</taxon>
    </lineage>
</organism>
<sequence>MDVGEEEKREKKGLGEKGENENVRFFEAALKKCLEERKGQNSAMVTCKSIVEAIKERTSSSTSSSSSLKKNPLKPILRSGRFTDV</sequence>
<accession>A0AAD4P7R8</accession>
<keyword evidence="3" id="KW-1185">Reference proteome</keyword>
<feature type="region of interest" description="Disordered" evidence="1">
    <location>
        <begin position="55"/>
        <end position="85"/>
    </location>
</feature>
<comment type="caution">
    <text evidence="2">The sequence shown here is derived from an EMBL/GenBank/DDBJ whole genome shotgun (WGS) entry which is preliminary data.</text>
</comment>
<gene>
    <name evidence="2" type="ORF">C2S53_000333</name>
</gene>
<dbReference type="AlphaFoldDB" id="A0AAD4P7R8"/>
<evidence type="ECO:0000313" key="2">
    <source>
        <dbReference type="EMBL" id="KAH6830018.1"/>
    </source>
</evidence>
<reference evidence="2 3" key="1">
    <citation type="journal article" date="2021" name="Nat. Commun.">
        <title>Incipient diploidization of the medicinal plant Perilla within 10,000 years.</title>
        <authorList>
            <person name="Zhang Y."/>
            <person name="Shen Q."/>
            <person name="Leng L."/>
            <person name="Zhang D."/>
            <person name="Chen S."/>
            <person name="Shi Y."/>
            <person name="Ning Z."/>
            <person name="Chen S."/>
        </authorList>
    </citation>
    <scope>NUCLEOTIDE SEQUENCE [LARGE SCALE GENOMIC DNA]</scope>
    <source>
        <strain evidence="3">cv. PC099</strain>
    </source>
</reference>
<dbReference type="EMBL" id="SDAM02000101">
    <property type="protein sequence ID" value="KAH6830018.1"/>
    <property type="molecule type" value="Genomic_DNA"/>
</dbReference>
<dbReference type="Proteomes" id="UP001190926">
    <property type="component" value="Unassembled WGS sequence"/>
</dbReference>
<evidence type="ECO:0000313" key="3">
    <source>
        <dbReference type="Proteomes" id="UP001190926"/>
    </source>
</evidence>
<name>A0AAD4P7R8_PERFH</name>
<proteinExistence type="predicted"/>
<evidence type="ECO:0000256" key="1">
    <source>
        <dbReference type="SAM" id="MobiDB-lite"/>
    </source>
</evidence>
<protein>
    <submittedName>
        <fullName evidence="2">Uncharacterized protein</fullName>
    </submittedName>
</protein>